<name>X0W1R2_9ZZZZ</name>
<reference evidence="1" key="1">
    <citation type="journal article" date="2014" name="Front. Microbiol.">
        <title>High frequency of phylogenetically diverse reductive dehalogenase-homologous genes in deep subseafloor sedimentary metagenomes.</title>
        <authorList>
            <person name="Kawai M."/>
            <person name="Futagami T."/>
            <person name="Toyoda A."/>
            <person name="Takaki Y."/>
            <person name="Nishi S."/>
            <person name="Hori S."/>
            <person name="Arai W."/>
            <person name="Tsubouchi T."/>
            <person name="Morono Y."/>
            <person name="Uchiyama I."/>
            <person name="Ito T."/>
            <person name="Fujiyama A."/>
            <person name="Inagaki F."/>
            <person name="Takami H."/>
        </authorList>
    </citation>
    <scope>NUCLEOTIDE SEQUENCE</scope>
    <source>
        <strain evidence="1">Expedition CK06-06</strain>
    </source>
</reference>
<feature type="non-terminal residue" evidence="1">
    <location>
        <position position="262"/>
    </location>
</feature>
<dbReference type="EMBL" id="BARS01031477">
    <property type="protein sequence ID" value="GAG18578.1"/>
    <property type="molecule type" value="Genomic_DNA"/>
</dbReference>
<gene>
    <name evidence="1" type="ORF">S01H1_48982</name>
</gene>
<comment type="caution">
    <text evidence="1">The sequence shown here is derived from an EMBL/GenBank/DDBJ whole genome shotgun (WGS) entry which is preliminary data.</text>
</comment>
<organism evidence="1">
    <name type="scientific">marine sediment metagenome</name>
    <dbReference type="NCBI Taxonomy" id="412755"/>
    <lineage>
        <taxon>unclassified sequences</taxon>
        <taxon>metagenomes</taxon>
        <taxon>ecological metagenomes</taxon>
    </lineage>
</organism>
<sequence length="262" mass="28395">HAEKQAELRRQHDVTVVEPEFISAEELAKAPEITIYSEQSKAAGDVATGAYQTYVYRQSVTEERGYFTNLEPTGGFDPDPVWNPLQHPGAFFAEDMTLANGFRPGVDAISGYMFRFFRSSRDPDITHLATIHMELWDGDPLGIFDTAGGGYASAKIAGTDADFPNIPINFRINAVAALAPEVVIPGQRVWLVITADACWLGFMNGGVPPTIGSSINGWIMQEDDDGSFNGMGVCCMDHDPHACLVPSNICADDTDGSAHMCS</sequence>
<dbReference type="AlphaFoldDB" id="X0W1R2"/>
<feature type="non-terminal residue" evidence="1">
    <location>
        <position position="1"/>
    </location>
</feature>
<protein>
    <submittedName>
        <fullName evidence="1">Uncharacterized protein</fullName>
    </submittedName>
</protein>
<proteinExistence type="predicted"/>
<evidence type="ECO:0000313" key="1">
    <source>
        <dbReference type="EMBL" id="GAG18578.1"/>
    </source>
</evidence>
<accession>X0W1R2</accession>